<comment type="similarity">
    <text evidence="2">Belongs to the peptidase M20A family.</text>
</comment>
<name>A0A3S1BBZ7_ELYCH</name>
<feature type="binding site" evidence="10">
    <location>
        <position position="371"/>
    </location>
    <ligand>
        <name>Zn(2+)</name>
        <dbReference type="ChEBI" id="CHEBI:29105"/>
        <label>2</label>
    </ligand>
</feature>
<feature type="binding site" evidence="10">
    <location>
        <position position="112"/>
    </location>
    <ligand>
        <name>Zn(2+)</name>
        <dbReference type="ChEBI" id="CHEBI:29105"/>
        <label>2</label>
    </ligand>
</feature>
<feature type="binding site" evidence="10">
    <location>
        <position position="147"/>
    </location>
    <ligand>
        <name>Zn(2+)</name>
        <dbReference type="ChEBI" id="CHEBI:29105"/>
        <label>2</label>
    </ligand>
</feature>
<dbReference type="OrthoDB" id="3064516at2759"/>
<dbReference type="Proteomes" id="UP000271974">
    <property type="component" value="Unassembled WGS sequence"/>
</dbReference>
<dbReference type="GO" id="GO:0006520">
    <property type="term" value="P:amino acid metabolic process"/>
    <property type="evidence" value="ECO:0007669"/>
    <property type="project" value="InterPro"/>
</dbReference>
<evidence type="ECO:0000256" key="3">
    <source>
        <dbReference type="ARBA" id="ARBA00011913"/>
    </source>
</evidence>
<dbReference type="PROSITE" id="PS00758">
    <property type="entry name" value="ARGE_DAPE_CPG2_1"/>
    <property type="match status" value="1"/>
</dbReference>
<evidence type="ECO:0000256" key="8">
    <source>
        <dbReference type="ARBA" id="ARBA00029656"/>
    </source>
</evidence>
<feature type="active site" description="Proton acceptor" evidence="9">
    <location>
        <position position="146"/>
    </location>
</feature>
<evidence type="ECO:0000256" key="5">
    <source>
        <dbReference type="ARBA" id="ARBA00022723"/>
    </source>
</evidence>
<dbReference type="Gene3D" id="3.40.630.10">
    <property type="entry name" value="Zn peptidases"/>
    <property type="match status" value="1"/>
</dbReference>
<feature type="binding site" evidence="10">
    <location>
        <position position="79"/>
    </location>
    <ligand>
        <name>Zn(2+)</name>
        <dbReference type="ChEBI" id="CHEBI:29105"/>
        <label>1</label>
    </ligand>
</feature>
<evidence type="ECO:0000259" key="11">
    <source>
        <dbReference type="Pfam" id="PF07687"/>
    </source>
</evidence>
<evidence type="ECO:0000313" key="12">
    <source>
        <dbReference type="EMBL" id="RUS77088.1"/>
    </source>
</evidence>
<dbReference type="PANTHER" id="PTHR45892:SF1">
    <property type="entry name" value="AMINOACYLASE-1"/>
    <property type="match status" value="1"/>
</dbReference>
<dbReference type="GO" id="GO:0004046">
    <property type="term" value="F:aminoacylase activity"/>
    <property type="evidence" value="ECO:0007669"/>
    <property type="project" value="UniProtKB-EC"/>
</dbReference>
<dbReference type="InterPro" id="IPR010159">
    <property type="entry name" value="N-acyl_aa_amidohydrolase"/>
</dbReference>
<dbReference type="InterPro" id="IPR052083">
    <property type="entry name" value="Aminoacylase-1_M20A"/>
</dbReference>
<evidence type="ECO:0000256" key="4">
    <source>
        <dbReference type="ARBA" id="ARBA00022490"/>
    </source>
</evidence>
<comment type="caution">
    <text evidence="12">The sequence shown here is derived from an EMBL/GenBank/DDBJ whole genome shotgun (WGS) entry which is preliminary data.</text>
</comment>
<dbReference type="InterPro" id="IPR036264">
    <property type="entry name" value="Bact_exopeptidase_dim_dom"/>
</dbReference>
<dbReference type="PANTHER" id="PTHR45892">
    <property type="entry name" value="AMINOACYLASE-1"/>
    <property type="match status" value="1"/>
</dbReference>
<dbReference type="InterPro" id="IPR002933">
    <property type="entry name" value="Peptidase_M20"/>
</dbReference>
<feature type="active site" evidence="9">
    <location>
        <position position="81"/>
    </location>
</feature>
<dbReference type="Pfam" id="PF07687">
    <property type="entry name" value="M20_dimer"/>
    <property type="match status" value="1"/>
</dbReference>
<dbReference type="FunFam" id="1.10.150.900:FF:000001">
    <property type="entry name" value="Aminoacylase-1, putative"/>
    <property type="match status" value="1"/>
</dbReference>
<evidence type="ECO:0000256" key="9">
    <source>
        <dbReference type="PIRSR" id="PIRSR036696-1"/>
    </source>
</evidence>
<feature type="binding site" evidence="10">
    <location>
        <position position="112"/>
    </location>
    <ligand>
        <name>Zn(2+)</name>
        <dbReference type="ChEBI" id="CHEBI:29105"/>
        <label>1</label>
    </ligand>
</feature>
<dbReference type="FunFam" id="3.40.630.10:FF:000019">
    <property type="entry name" value="Aminoacylase 1"/>
    <property type="match status" value="1"/>
</dbReference>
<keyword evidence="6" id="KW-0378">Hydrolase</keyword>
<dbReference type="InterPro" id="IPR001261">
    <property type="entry name" value="ArgE/DapE_CS"/>
</dbReference>
<dbReference type="GO" id="GO:0046872">
    <property type="term" value="F:metal ion binding"/>
    <property type="evidence" value="ECO:0007669"/>
    <property type="project" value="UniProtKB-KW"/>
</dbReference>
<dbReference type="NCBIfam" id="TIGR01880">
    <property type="entry name" value="Ac-peptdase-euk"/>
    <property type="match status" value="1"/>
</dbReference>
<feature type="domain" description="Peptidase M20 dimerisation" evidence="11">
    <location>
        <begin position="186"/>
        <end position="298"/>
    </location>
</feature>
<dbReference type="InterPro" id="IPR011650">
    <property type="entry name" value="Peptidase_M20_dimer"/>
</dbReference>
<dbReference type="Pfam" id="PF01546">
    <property type="entry name" value="Peptidase_M20"/>
    <property type="match status" value="1"/>
</dbReference>
<dbReference type="FunFam" id="3.30.70.360:FF:000005">
    <property type="entry name" value="Putative Aminoacylase-1"/>
    <property type="match status" value="1"/>
</dbReference>
<dbReference type="Gene3D" id="1.10.150.900">
    <property type="match status" value="1"/>
</dbReference>
<evidence type="ECO:0000256" key="6">
    <source>
        <dbReference type="ARBA" id="ARBA00022801"/>
    </source>
</evidence>
<comment type="subcellular location">
    <subcellularLocation>
        <location evidence="1">Cytoplasm</location>
    </subcellularLocation>
</comment>
<gene>
    <name evidence="12" type="ORF">EGW08_015143</name>
</gene>
<accession>A0A3S1BBZ7</accession>
<keyword evidence="13" id="KW-1185">Reference proteome</keyword>
<sequence>MSNSEKEHPSVTRFREYLRINTMQPSPNYYPALEFLKQQAVEIGLDFKVIETGLEGKPLGLMTWKGSNPSLKSVLLTSHMDVVPVFPEEWKYEPFSAHKDENGDIFARGAQDMKCVTSWYIEALRRLKSEGKSFARTIHLLFTSDEEIGSPPTQKFVEMQEFKDLNATFGLDEGIANPGREMRVFYGERSVWWFKITCKGQPGHASAFIENTAVKKLHNVMTSCLAFRDEQENLYKANPEAGLGAVTSLNMTIIEGGVQANVVPASFAATVDMRVPPTADASEMKAKIKKWCEDAGPDVDFEMLVDGVSTEMVSTTDDNPWWVAFTDACASADIQIVKEIFPAGTDSRYFRMSGVDMLGFSPMNNTPILLHDHNEFLNENVFLRGIDIYCKIIPALADLQQKGVA</sequence>
<keyword evidence="4" id="KW-0963">Cytoplasm</keyword>
<feature type="binding site" evidence="10">
    <location>
        <position position="173"/>
    </location>
    <ligand>
        <name>Zn(2+)</name>
        <dbReference type="ChEBI" id="CHEBI:29105"/>
        <label>1</label>
    </ligand>
</feature>
<evidence type="ECO:0000256" key="10">
    <source>
        <dbReference type="PIRSR" id="PIRSR036696-2"/>
    </source>
</evidence>
<dbReference type="CDD" id="cd05646">
    <property type="entry name" value="M20_AcylaseI_like"/>
    <property type="match status" value="1"/>
</dbReference>
<reference evidence="12 13" key="1">
    <citation type="submission" date="2019-01" db="EMBL/GenBank/DDBJ databases">
        <title>A draft genome assembly of the solar-powered sea slug Elysia chlorotica.</title>
        <authorList>
            <person name="Cai H."/>
            <person name="Li Q."/>
            <person name="Fang X."/>
            <person name="Li J."/>
            <person name="Curtis N.E."/>
            <person name="Altenburger A."/>
            <person name="Shibata T."/>
            <person name="Feng M."/>
            <person name="Maeda T."/>
            <person name="Schwartz J.A."/>
            <person name="Shigenobu S."/>
            <person name="Lundholm N."/>
            <person name="Nishiyama T."/>
            <person name="Yang H."/>
            <person name="Hasebe M."/>
            <person name="Li S."/>
            <person name="Pierce S.K."/>
            <person name="Wang J."/>
        </authorList>
    </citation>
    <scope>NUCLEOTIDE SEQUENCE [LARGE SCALE GENOMIC DNA]</scope>
    <source>
        <strain evidence="12">EC2010</strain>
        <tissue evidence="12">Whole organism of an adult</tissue>
    </source>
</reference>
<dbReference type="EMBL" id="RQTK01000611">
    <property type="protein sequence ID" value="RUS77088.1"/>
    <property type="molecule type" value="Genomic_DNA"/>
</dbReference>
<dbReference type="SUPFAM" id="SSF53187">
    <property type="entry name" value="Zn-dependent exopeptidases"/>
    <property type="match status" value="1"/>
</dbReference>
<evidence type="ECO:0000313" key="13">
    <source>
        <dbReference type="Proteomes" id="UP000271974"/>
    </source>
</evidence>
<dbReference type="SUPFAM" id="SSF55031">
    <property type="entry name" value="Bacterial exopeptidase dimerisation domain"/>
    <property type="match status" value="1"/>
</dbReference>
<dbReference type="Gene3D" id="3.30.70.360">
    <property type="match status" value="1"/>
</dbReference>
<evidence type="ECO:0000256" key="1">
    <source>
        <dbReference type="ARBA" id="ARBA00004496"/>
    </source>
</evidence>
<organism evidence="12 13">
    <name type="scientific">Elysia chlorotica</name>
    <name type="common">Eastern emerald elysia</name>
    <name type="synonym">Sea slug</name>
    <dbReference type="NCBI Taxonomy" id="188477"/>
    <lineage>
        <taxon>Eukaryota</taxon>
        <taxon>Metazoa</taxon>
        <taxon>Spiralia</taxon>
        <taxon>Lophotrochozoa</taxon>
        <taxon>Mollusca</taxon>
        <taxon>Gastropoda</taxon>
        <taxon>Heterobranchia</taxon>
        <taxon>Euthyneura</taxon>
        <taxon>Panpulmonata</taxon>
        <taxon>Sacoglossa</taxon>
        <taxon>Placobranchoidea</taxon>
        <taxon>Plakobranchidae</taxon>
        <taxon>Elysia</taxon>
    </lineage>
</organism>
<evidence type="ECO:0000256" key="7">
    <source>
        <dbReference type="ARBA" id="ARBA00022833"/>
    </source>
</evidence>
<dbReference type="PIRSF" id="PIRSF036696">
    <property type="entry name" value="ACY-1"/>
    <property type="match status" value="1"/>
</dbReference>
<dbReference type="AlphaFoldDB" id="A0A3S1BBZ7"/>
<protein>
    <recommendedName>
        <fullName evidence="3">N-acyl-aliphatic-L-amino acid amidohydrolase</fullName>
        <ecNumber evidence="3">3.5.1.14</ecNumber>
    </recommendedName>
    <alternativeName>
        <fullName evidence="8">N-acyl-L-amino-acid amidohydrolase</fullName>
    </alternativeName>
</protein>
<keyword evidence="7 10" id="KW-0862">Zinc</keyword>
<keyword evidence="5 10" id="KW-0479">Metal-binding</keyword>
<comment type="cofactor">
    <cofactor evidence="10">
        <name>Zn(2+)</name>
        <dbReference type="ChEBI" id="CHEBI:29105"/>
    </cofactor>
    <text evidence="10">Binds 2 Zn(2+) ions per subunit.</text>
</comment>
<proteinExistence type="inferred from homology"/>
<evidence type="ECO:0000256" key="2">
    <source>
        <dbReference type="ARBA" id="ARBA00006247"/>
    </source>
</evidence>
<dbReference type="GO" id="GO:0005737">
    <property type="term" value="C:cytoplasm"/>
    <property type="evidence" value="ECO:0007669"/>
    <property type="project" value="UniProtKB-SubCell"/>
</dbReference>
<dbReference type="EC" id="3.5.1.14" evidence="3"/>
<dbReference type="STRING" id="188477.A0A3S1BBZ7"/>